<evidence type="ECO:0000313" key="3">
    <source>
        <dbReference type="Proteomes" id="UP000838821"/>
    </source>
</evidence>
<dbReference type="SUPFAM" id="SSF50998">
    <property type="entry name" value="Quinoprotein alcohol dehydrogenase-like"/>
    <property type="match status" value="1"/>
</dbReference>
<dbReference type="InterPro" id="IPR018391">
    <property type="entry name" value="PQQ_b-propeller_rpt"/>
</dbReference>
<evidence type="ECO:0000259" key="1">
    <source>
        <dbReference type="Pfam" id="PF13360"/>
    </source>
</evidence>
<evidence type="ECO:0000313" key="2">
    <source>
        <dbReference type="EMBL" id="CAH1214154.1"/>
    </source>
</evidence>
<feature type="domain" description="Pyrrolo-quinoline quinone repeat" evidence="1">
    <location>
        <begin position="147"/>
        <end position="290"/>
    </location>
</feature>
<sequence length="302" mass="32381">MSFGSTSLPVSAQITIDPVQTITPITNLNPNIKDLITFQNSSFLQLKWKAPTIALSYIGTPTVAADDTIYFSFTILAGNGIAAHLPDGTKKWRIAINEQILTSPTIDKDGTIYVGTGRANAPGKLMAFRADGSLKWSFTTGDQVASKDGILHALNPVDGTEIWWLDMEVKAQVKLVLGPDGTIYVGSDDHKLYAVSSAGNKQWEFDQGSIIYAPSVGQDGTIYFGTQDGELNALLPNGTIKWQFAAGGTITPPLIGPNGLIYTNSSSNKAIYALSPAGTIQWQYNIATNEILPLFIGHDGTL</sequence>
<dbReference type="PANTHER" id="PTHR34512">
    <property type="entry name" value="CELL SURFACE PROTEIN"/>
    <property type="match status" value="1"/>
</dbReference>
<proteinExistence type="predicted"/>
<name>A0ABN8GP04_9BACL</name>
<dbReference type="InterPro" id="IPR015943">
    <property type="entry name" value="WD40/YVTN_repeat-like_dom_sf"/>
</dbReference>
<dbReference type="InterPro" id="IPR002372">
    <property type="entry name" value="PQQ_rpt_dom"/>
</dbReference>
<dbReference type="InterPro" id="IPR011047">
    <property type="entry name" value="Quinoprotein_ADH-like_sf"/>
</dbReference>
<dbReference type="PANTHER" id="PTHR34512:SF30">
    <property type="entry name" value="OUTER MEMBRANE PROTEIN ASSEMBLY FACTOR BAMB"/>
    <property type="match status" value="1"/>
</dbReference>
<dbReference type="RefSeq" id="WP_236289995.1">
    <property type="nucleotide sequence ID" value="NZ_CAKMMW010000013.1"/>
</dbReference>
<dbReference type="Pfam" id="PF13360">
    <property type="entry name" value="PQQ_2"/>
    <property type="match status" value="1"/>
</dbReference>
<dbReference type="SMART" id="SM00564">
    <property type="entry name" value="PQQ"/>
    <property type="match status" value="4"/>
</dbReference>
<dbReference type="EMBL" id="CAKMMW010000013">
    <property type="protein sequence ID" value="CAH1214154.1"/>
    <property type="molecule type" value="Genomic_DNA"/>
</dbReference>
<protein>
    <submittedName>
        <fullName evidence="2">Outer membrane protein assembly factor BamB</fullName>
    </submittedName>
</protein>
<dbReference type="Gene3D" id="2.130.10.10">
    <property type="entry name" value="YVTN repeat-like/Quinoprotein amine dehydrogenase"/>
    <property type="match status" value="2"/>
</dbReference>
<dbReference type="Proteomes" id="UP000838821">
    <property type="component" value="Unassembled WGS sequence"/>
</dbReference>
<gene>
    <name evidence="2" type="primary">bamB</name>
    <name evidence="2" type="ORF">PAECIP111891_04045</name>
</gene>
<reference evidence="2" key="1">
    <citation type="submission" date="2022-01" db="EMBL/GenBank/DDBJ databases">
        <authorList>
            <person name="Criscuolo A."/>
        </authorList>
    </citation>
    <scope>NUCLEOTIDE SEQUENCE</scope>
    <source>
        <strain evidence="2">CIP111891</strain>
    </source>
</reference>
<accession>A0ABN8GP04</accession>
<keyword evidence="3" id="KW-1185">Reference proteome</keyword>
<comment type="caution">
    <text evidence="2">The sequence shown here is derived from an EMBL/GenBank/DDBJ whole genome shotgun (WGS) entry which is preliminary data.</text>
</comment>
<organism evidence="2 3">
    <name type="scientific">Paenibacillus allorhizoplanae</name>
    <dbReference type="NCBI Taxonomy" id="2905648"/>
    <lineage>
        <taxon>Bacteria</taxon>
        <taxon>Bacillati</taxon>
        <taxon>Bacillota</taxon>
        <taxon>Bacilli</taxon>
        <taxon>Bacillales</taxon>
        <taxon>Paenibacillaceae</taxon>
        <taxon>Paenibacillus</taxon>
    </lineage>
</organism>